<proteinExistence type="predicted"/>
<organism evidence="1 2">
    <name type="scientific">Pseudobdellovibrio exovorus JSS</name>
    <dbReference type="NCBI Taxonomy" id="1184267"/>
    <lineage>
        <taxon>Bacteria</taxon>
        <taxon>Pseudomonadati</taxon>
        <taxon>Bdellovibrionota</taxon>
        <taxon>Bdellovibrionia</taxon>
        <taxon>Bdellovibrionales</taxon>
        <taxon>Pseudobdellovibrionaceae</taxon>
        <taxon>Pseudobdellovibrio</taxon>
    </lineage>
</organism>
<name>M4VPD6_9BACT</name>
<sequence>MKKINSETTSQHINDVVNYLEAHTNFIFKFDEYILELTQKEDLKKITIDFEQIEKVLVRQDVDGSQFLQVNFSHGAKILITKNLVGFKPNQLVGFDLTRIPRVVTTVDLTSVAKAIDDLFDSEETIESTAEIEILKKVYQSILYGAEGVGFKMQAEKTWFSSILLNPSAVSA</sequence>
<accession>M4VPD6</accession>
<dbReference type="KEGG" id="bex:A11Q_759"/>
<protein>
    <submittedName>
        <fullName evidence="1">Uncharacterized protein</fullName>
    </submittedName>
</protein>
<reference evidence="1 2" key="1">
    <citation type="journal article" date="2013" name="ISME J.">
        <title>By their genes ye shall know them: genomic signatures of predatory bacteria.</title>
        <authorList>
            <person name="Pasternak Z."/>
            <person name="Pietrokovski S."/>
            <person name="Rotem O."/>
            <person name="Gophna U."/>
            <person name="Lurie-Weinberger M.N."/>
            <person name="Jurkevitch E."/>
        </authorList>
    </citation>
    <scope>NUCLEOTIDE SEQUENCE [LARGE SCALE GENOMIC DNA]</scope>
    <source>
        <strain evidence="1 2">JSS</strain>
    </source>
</reference>
<dbReference type="Proteomes" id="UP000012040">
    <property type="component" value="Chromosome"/>
</dbReference>
<dbReference type="EMBL" id="CP003537">
    <property type="protein sequence ID" value="AGH94979.1"/>
    <property type="molecule type" value="Genomic_DNA"/>
</dbReference>
<dbReference type="HOGENOM" id="CLU_1559955_0_0_7"/>
<dbReference type="eggNOG" id="ENOG5031990">
    <property type="taxonomic scope" value="Bacteria"/>
</dbReference>
<gene>
    <name evidence="1" type="ORF">A11Q_759</name>
</gene>
<dbReference type="PATRIC" id="fig|1184267.3.peg.768"/>
<dbReference type="RefSeq" id="WP_015469469.1">
    <property type="nucleotide sequence ID" value="NC_020813.1"/>
</dbReference>
<evidence type="ECO:0000313" key="1">
    <source>
        <dbReference type="EMBL" id="AGH94979.1"/>
    </source>
</evidence>
<dbReference type="AlphaFoldDB" id="M4VPD6"/>
<keyword evidence="2" id="KW-1185">Reference proteome</keyword>
<dbReference type="OrthoDB" id="5292942at2"/>
<evidence type="ECO:0000313" key="2">
    <source>
        <dbReference type="Proteomes" id="UP000012040"/>
    </source>
</evidence>